<dbReference type="InterPro" id="IPR052558">
    <property type="entry name" value="Siderophore_Hydrolase_D"/>
</dbReference>
<dbReference type="eggNOG" id="COG2819">
    <property type="taxonomic scope" value="Bacteria"/>
</dbReference>
<dbReference type="SMR" id="Q9AB90"/>
<dbReference type="HOGENOM" id="CLU_039834_0_0_5"/>
<evidence type="ECO:0000313" key="3">
    <source>
        <dbReference type="EMBL" id="AAK22328.1"/>
    </source>
</evidence>
<dbReference type="GO" id="GO:0016788">
    <property type="term" value="F:hydrolase activity, acting on ester bonds"/>
    <property type="evidence" value="ECO:0007669"/>
    <property type="project" value="TreeGrafter"/>
</dbReference>
<dbReference type="SUPFAM" id="SSF53474">
    <property type="entry name" value="alpha/beta-Hydrolases"/>
    <property type="match status" value="1"/>
</dbReference>
<dbReference type="PANTHER" id="PTHR40841">
    <property type="entry name" value="SIDEROPHORE TRIACETYLFUSARININE C ESTERASE"/>
    <property type="match status" value="1"/>
</dbReference>
<accession>Q9AB90</accession>
<dbReference type="Proteomes" id="UP000001816">
    <property type="component" value="Chromosome"/>
</dbReference>
<dbReference type="PANTHER" id="PTHR40841:SF2">
    <property type="entry name" value="SIDEROPHORE-DEGRADING ESTERASE (EUROFUNG)"/>
    <property type="match status" value="1"/>
</dbReference>
<dbReference type="Pfam" id="PF00756">
    <property type="entry name" value="Esterase"/>
    <property type="match status" value="1"/>
</dbReference>
<dbReference type="ESTHER" id="caucr-CC0341">
    <property type="family name" value="A85-IroE-IroD-Fes-Yiel"/>
</dbReference>
<dbReference type="InterPro" id="IPR000801">
    <property type="entry name" value="Esterase-like"/>
</dbReference>
<evidence type="ECO:0008006" key="5">
    <source>
        <dbReference type="Google" id="ProtNLM"/>
    </source>
</evidence>
<keyword evidence="4" id="KW-1185">Reference proteome</keyword>
<dbReference type="BioCyc" id="CAULO:CC0341-MONOMER"/>
<dbReference type="KEGG" id="ccr:CC_0341"/>
<name>Q9AB90_CAUVC</name>
<proteinExistence type="inferred from homology"/>
<keyword evidence="2" id="KW-0378">Hydrolase</keyword>
<comment type="similarity">
    <text evidence="1">Belongs to the esterase D family.</text>
</comment>
<dbReference type="InterPro" id="IPR029058">
    <property type="entry name" value="AB_hydrolase_fold"/>
</dbReference>
<dbReference type="Gene3D" id="3.40.50.1820">
    <property type="entry name" value="alpha/beta hydrolase"/>
    <property type="match status" value="1"/>
</dbReference>
<gene>
    <name evidence="3" type="ordered locus">CC_0341</name>
</gene>
<evidence type="ECO:0000256" key="2">
    <source>
        <dbReference type="ARBA" id="ARBA00022801"/>
    </source>
</evidence>
<reference evidence="3 4" key="1">
    <citation type="journal article" date="2001" name="Proc. Natl. Acad. Sci. U.S.A.">
        <title>Complete genome sequence of Caulobacter crescentus.</title>
        <authorList>
            <person name="Nierman W.C."/>
            <person name="Feldblyum T.V."/>
            <person name="Laub M.T."/>
            <person name="Paulsen I.T."/>
            <person name="Nelson K.E."/>
            <person name="Eisen J.A."/>
            <person name="Heidelberg J.F."/>
            <person name="Alley M.R."/>
            <person name="Ohta N."/>
            <person name="Maddock J.R."/>
            <person name="Potocka I."/>
            <person name="Nelson W.C."/>
            <person name="Newton A."/>
            <person name="Stephens C."/>
            <person name="Phadke N.D."/>
            <person name="Ely B."/>
            <person name="DeBoy R.T."/>
            <person name="Dodson R.J."/>
            <person name="Durkin A.S."/>
            <person name="Gwinn M.L."/>
            <person name="Haft D.H."/>
            <person name="Kolonay J.F."/>
            <person name="Smit J."/>
            <person name="Craven M.B."/>
            <person name="Khouri H."/>
            <person name="Shetty J."/>
            <person name="Berry K."/>
            <person name="Utterback T."/>
            <person name="Tran K."/>
            <person name="Wolf A."/>
            <person name="Vamathevan J."/>
            <person name="Ermolaeva M."/>
            <person name="White O."/>
            <person name="Salzberg S.L."/>
            <person name="Venter J.C."/>
            <person name="Shapiro L."/>
            <person name="Fraser C.M."/>
        </authorList>
    </citation>
    <scope>NUCLEOTIDE SEQUENCE [LARGE SCALE GENOMIC DNA]</scope>
    <source>
        <strain evidence="4">ATCC 19089 / CB15</strain>
    </source>
</reference>
<evidence type="ECO:0000256" key="1">
    <source>
        <dbReference type="ARBA" id="ARBA00005622"/>
    </source>
</evidence>
<evidence type="ECO:0000313" key="4">
    <source>
        <dbReference type="Proteomes" id="UP000001816"/>
    </source>
</evidence>
<sequence>MFLRGNPDKTEPAFDARPLKTKEIARFGEGTPLPWLDRHALACVDASGDLRDVLKSTALAITLFCACTGPAMAYAPDETPIVIGRSTLLESKVLGQLRRINVHTPADYATSGKTYPVLFLLDGGEREDFPHIAGLAQLGELSWTYREMIVVGIEGIDRRHDLTHPSTVAQEQADFPTLGGSAAYRRFLSEELKPWVAARYRTNGESAIMGESLAGLFVIETLLKQPTLFDAYIAASPSLWWSDQALARGAPADIARWPALGSRKLYLTIGDEGSTMQEGVDKVMAAIGAAKPAGLTLVYDPMPHEQHSTIYHPAALKAFRTVWPGPRPD</sequence>
<dbReference type="STRING" id="190650.CC_0341"/>
<dbReference type="AlphaFoldDB" id="Q9AB90"/>
<dbReference type="PATRIC" id="fig|190650.5.peg.343"/>
<protein>
    <recommendedName>
        <fullName evidence="5">Esterase</fullName>
    </recommendedName>
</protein>
<organism evidence="3 4">
    <name type="scientific">Caulobacter vibrioides (strain ATCC 19089 / CIP 103742 / CB 15)</name>
    <name type="common">Caulobacter crescentus</name>
    <dbReference type="NCBI Taxonomy" id="190650"/>
    <lineage>
        <taxon>Bacteria</taxon>
        <taxon>Pseudomonadati</taxon>
        <taxon>Pseudomonadota</taxon>
        <taxon>Alphaproteobacteria</taxon>
        <taxon>Caulobacterales</taxon>
        <taxon>Caulobacteraceae</taxon>
        <taxon>Caulobacter</taxon>
    </lineage>
</organism>
<dbReference type="EMBL" id="AE005673">
    <property type="protein sequence ID" value="AAK22328.1"/>
    <property type="molecule type" value="Genomic_DNA"/>
</dbReference>
<dbReference type="PIR" id="D87291">
    <property type="entry name" value="D87291"/>
</dbReference>
<dbReference type="EnsemblBacteria" id="AAK22328">
    <property type="protein sequence ID" value="AAK22328"/>
    <property type="gene ID" value="CC_0341"/>
</dbReference>